<dbReference type="Pfam" id="PF16137">
    <property type="entry name" value="DUF4845"/>
    <property type="match status" value="1"/>
</dbReference>
<keyword evidence="2" id="KW-1185">Reference proteome</keyword>
<dbReference type="EMBL" id="JBHTCC010000001">
    <property type="protein sequence ID" value="MFC7296993.1"/>
    <property type="molecule type" value="Genomic_DNA"/>
</dbReference>
<dbReference type="InterPro" id="IPR032314">
    <property type="entry name" value="DUF4845"/>
</dbReference>
<dbReference type="RefSeq" id="WP_382232160.1">
    <property type="nucleotide sequence ID" value="NZ_JBHTCC010000001.1"/>
</dbReference>
<accession>A0ABW2J0Y2</accession>
<sequence>MANMTRAARMYRKQKGVTLVGLILVLAIIGVIAVLAMKVTPTVTEYFSIKKAIASVKVAGGGIPEMRSAFNRQAEVGYIDAISGKDLEILKNGEDIEISFAYQKIIPLVGPVSLLIDYAGSTNENRLKKKAAP</sequence>
<proteinExistence type="predicted"/>
<evidence type="ECO:0000313" key="2">
    <source>
        <dbReference type="Proteomes" id="UP001596379"/>
    </source>
</evidence>
<name>A0ABW2J0Y2_9BURK</name>
<dbReference type="InterPro" id="IPR012902">
    <property type="entry name" value="N_methyl_site"/>
</dbReference>
<gene>
    <name evidence="1" type="ORF">ACFQO0_00925</name>
</gene>
<protein>
    <submittedName>
        <fullName evidence="1">DUF4845 domain-containing protein</fullName>
    </submittedName>
</protein>
<evidence type="ECO:0000313" key="1">
    <source>
        <dbReference type="EMBL" id="MFC7296993.1"/>
    </source>
</evidence>
<organism evidence="1 2">
    <name type="scientific">Herminiimonas aquatilis</name>
    <dbReference type="NCBI Taxonomy" id="345342"/>
    <lineage>
        <taxon>Bacteria</taxon>
        <taxon>Pseudomonadati</taxon>
        <taxon>Pseudomonadota</taxon>
        <taxon>Betaproteobacteria</taxon>
        <taxon>Burkholderiales</taxon>
        <taxon>Oxalobacteraceae</taxon>
        <taxon>Herminiimonas</taxon>
    </lineage>
</organism>
<dbReference type="Pfam" id="PF07963">
    <property type="entry name" value="N_methyl"/>
    <property type="match status" value="1"/>
</dbReference>
<comment type="caution">
    <text evidence="1">The sequence shown here is derived from an EMBL/GenBank/DDBJ whole genome shotgun (WGS) entry which is preliminary data.</text>
</comment>
<reference evidence="2" key="1">
    <citation type="journal article" date="2019" name="Int. J. Syst. Evol. Microbiol.">
        <title>The Global Catalogue of Microorganisms (GCM) 10K type strain sequencing project: providing services to taxonomists for standard genome sequencing and annotation.</title>
        <authorList>
            <consortium name="The Broad Institute Genomics Platform"/>
            <consortium name="The Broad Institute Genome Sequencing Center for Infectious Disease"/>
            <person name="Wu L."/>
            <person name="Ma J."/>
        </authorList>
    </citation>
    <scope>NUCLEOTIDE SEQUENCE [LARGE SCALE GENOMIC DNA]</scope>
    <source>
        <strain evidence="2">CCUG 36956</strain>
    </source>
</reference>
<dbReference type="Proteomes" id="UP001596379">
    <property type="component" value="Unassembled WGS sequence"/>
</dbReference>